<accession>A0ABP8UKG0</accession>
<evidence type="ECO:0000313" key="2">
    <source>
        <dbReference type="Proteomes" id="UP001501442"/>
    </source>
</evidence>
<organism evidence="1 2">
    <name type="scientific">Actinoallomurus vinaceus</name>
    <dbReference type="NCBI Taxonomy" id="1080074"/>
    <lineage>
        <taxon>Bacteria</taxon>
        <taxon>Bacillati</taxon>
        <taxon>Actinomycetota</taxon>
        <taxon>Actinomycetes</taxon>
        <taxon>Streptosporangiales</taxon>
        <taxon>Thermomonosporaceae</taxon>
        <taxon>Actinoallomurus</taxon>
    </lineage>
</organism>
<gene>
    <name evidence="1" type="ORF">GCM10023196_066520</name>
</gene>
<comment type="caution">
    <text evidence="1">The sequence shown here is derived from an EMBL/GenBank/DDBJ whole genome shotgun (WGS) entry which is preliminary data.</text>
</comment>
<dbReference type="Proteomes" id="UP001501442">
    <property type="component" value="Unassembled WGS sequence"/>
</dbReference>
<dbReference type="EMBL" id="BAABHK010000011">
    <property type="protein sequence ID" value="GAA4632573.1"/>
    <property type="molecule type" value="Genomic_DNA"/>
</dbReference>
<sequence length="195" mass="21595">MYAMQYEITLPADYDMKIIRERVATRGRATDDFQGLGLKAFLMRERGVGGSPVNQYAPFYLWDSVDGMNRFLWGGGGFRGIVDDFGRPAVRHWTGAAFERGPAYGATPRAATRRTEPVPAGADPEGVVASALEELGSRTRTDGVHATALAVDPGRWELVHFTLWADSPAAADEDRYEVLHLSTPDLHELTRGRQW</sequence>
<proteinExistence type="predicted"/>
<name>A0ABP8UKG0_9ACTN</name>
<protein>
    <submittedName>
        <fullName evidence="1">DUF4865 family protein</fullName>
    </submittedName>
</protein>
<reference evidence="2" key="1">
    <citation type="journal article" date="2019" name="Int. J. Syst. Evol. Microbiol.">
        <title>The Global Catalogue of Microorganisms (GCM) 10K type strain sequencing project: providing services to taxonomists for standard genome sequencing and annotation.</title>
        <authorList>
            <consortium name="The Broad Institute Genomics Platform"/>
            <consortium name="The Broad Institute Genome Sequencing Center for Infectious Disease"/>
            <person name="Wu L."/>
            <person name="Ma J."/>
        </authorList>
    </citation>
    <scope>NUCLEOTIDE SEQUENCE [LARGE SCALE GENOMIC DNA]</scope>
    <source>
        <strain evidence="2">JCM 17939</strain>
    </source>
</reference>
<dbReference type="Pfam" id="PF16157">
    <property type="entry name" value="DUF4865"/>
    <property type="match status" value="1"/>
</dbReference>
<dbReference type="InterPro" id="IPR032349">
    <property type="entry name" value="DUF4865"/>
</dbReference>
<keyword evidence="2" id="KW-1185">Reference proteome</keyword>
<evidence type="ECO:0000313" key="1">
    <source>
        <dbReference type="EMBL" id="GAA4632573.1"/>
    </source>
</evidence>